<evidence type="ECO:0000313" key="3">
    <source>
        <dbReference type="Proteomes" id="UP000632766"/>
    </source>
</evidence>
<dbReference type="EMBL" id="JAECZC010000029">
    <property type="protein sequence ID" value="MBH8563722.1"/>
    <property type="molecule type" value="Genomic_DNA"/>
</dbReference>
<feature type="compositionally biased region" description="Low complexity" evidence="1">
    <location>
        <begin position="57"/>
        <end position="69"/>
    </location>
</feature>
<accession>A0A8J7HQQ9</accession>
<sequence>MTNILELANNLGENETGIFASDPGEPWPLIGKLKKKLKKKLSTSTQETPNQPEELFNPNQPEQNPSNSPNNLLISLQFISWLYKAIKHQSLWWQRLSWA</sequence>
<evidence type="ECO:0000256" key="1">
    <source>
        <dbReference type="SAM" id="MobiDB-lite"/>
    </source>
</evidence>
<gene>
    <name evidence="2" type="ORF">I8748_16240</name>
</gene>
<dbReference type="AlphaFoldDB" id="A0A8J7HQQ9"/>
<reference evidence="2 3" key="1">
    <citation type="journal article" date="2021" name="Int. J. Syst. Evol. Microbiol.">
        <title>Amazonocrinis nigriterrae gen. nov., sp. nov., Atlanticothrix silvestris gen. nov., sp. nov. and Dendronalium phyllosphericum gen. nov., sp. nov., nostocacean cyanobacteria from Brazilian environments.</title>
        <authorList>
            <person name="Alvarenga D.O."/>
            <person name="Andreote A.P.D."/>
            <person name="Branco L.H.Z."/>
            <person name="Delbaje E."/>
            <person name="Cruz R.B."/>
            <person name="Varani A.M."/>
            <person name="Fiore M.F."/>
        </authorList>
    </citation>
    <scope>NUCLEOTIDE SEQUENCE [LARGE SCALE GENOMIC DNA]</scope>
    <source>
        <strain evidence="2 3">CENA67</strain>
    </source>
</reference>
<feature type="region of interest" description="Disordered" evidence="1">
    <location>
        <begin position="38"/>
        <end position="69"/>
    </location>
</feature>
<dbReference type="RefSeq" id="WP_198125590.1">
    <property type="nucleotide sequence ID" value="NZ_JAECZC010000029.1"/>
</dbReference>
<protein>
    <submittedName>
        <fullName evidence="2">Uncharacterized protein</fullName>
    </submittedName>
</protein>
<dbReference type="Proteomes" id="UP000632766">
    <property type="component" value="Unassembled WGS sequence"/>
</dbReference>
<organism evidence="2 3">
    <name type="scientific">Amazonocrinis nigriterrae CENA67</name>
    <dbReference type="NCBI Taxonomy" id="2794033"/>
    <lineage>
        <taxon>Bacteria</taxon>
        <taxon>Bacillati</taxon>
        <taxon>Cyanobacteriota</taxon>
        <taxon>Cyanophyceae</taxon>
        <taxon>Nostocales</taxon>
        <taxon>Nostocaceae</taxon>
        <taxon>Amazonocrinis</taxon>
        <taxon>Amazonocrinis nigriterrae</taxon>
    </lineage>
</organism>
<comment type="caution">
    <text evidence="2">The sequence shown here is derived from an EMBL/GenBank/DDBJ whole genome shotgun (WGS) entry which is preliminary data.</text>
</comment>
<keyword evidence="3" id="KW-1185">Reference proteome</keyword>
<proteinExistence type="predicted"/>
<feature type="compositionally biased region" description="Polar residues" evidence="1">
    <location>
        <begin position="42"/>
        <end position="51"/>
    </location>
</feature>
<name>A0A8J7HQQ9_9NOST</name>
<evidence type="ECO:0000313" key="2">
    <source>
        <dbReference type="EMBL" id="MBH8563722.1"/>
    </source>
</evidence>